<dbReference type="GO" id="GO:0022857">
    <property type="term" value="F:transmembrane transporter activity"/>
    <property type="evidence" value="ECO:0007669"/>
    <property type="project" value="InterPro"/>
</dbReference>
<feature type="transmembrane region" description="Helical" evidence="7">
    <location>
        <begin position="345"/>
        <end position="364"/>
    </location>
</feature>
<dbReference type="Pfam" id="PF07690">
    <property type="entry name" value="MFS_1"/>
    <property type="match status" value="1"/>
</dbReference>
<comment type="subcellular location">
    <subcellularLocation>
        <location evidence="1">Membrane</location>
        <topology evidence="1">Multi-pass membrane protein</topology>
    </subcellularLocation>
</comment>
<reference evidence="9 10" key="1">
    <citation type="journal article" date="2016" name="Proc. Natl. Acad. Sci. U.S.A.">
        <title>Comparative genomics of biotechnologically important yeasts.</title>
        <authorList>
            <person name="Riley R."/>
            <person name="Haridas S."/>
            <person name="Wolfe K.H."/>
            <person name="Lopes M.R."/>
            <person name="Hittinger C.T."/>
            <person name="Goeker M."/>
            <person name="Salamov A.A."/>
            <person name="Wisecaver J.H."/>
            <person name="Long T.M."/>
            <person name="Calvey C.H."/>
            <person name="Aerts A.L."/>
            <person name="Barry K.W."/>
            <person name="Choi C."/>
            <person name="Clum A."/>
            <person name="Coughlan A.Y."/>
            <person name="Deshpande S."/>
            <person name="Douglass A.P."/>
            <person name="Hanson S.J."/>
            <person name="Klenk H.-P."/>
            <person name="LaButti K.M."/>
            <person name="Lapidus A."/>
            <person name="Lindquist E.A."/>
            <person name="Lipzen A.M."/>
            <person name="Meier-Kolthoff J.P."/>
            <person name="Ohm R.A."/>
            <person name="Otillar R.P."/>
            <person name="Pangilinan J.L."/>
            <person name="Peng Y."/>
            <person name="Rokas A."/>
            <person name="Rosa C.A."/>
            <person name="Scheuner C."/>
            <person name="Sibirny A.A."/>
            <person name="Slot J.C."/>
            <person name="Stielow J.B."/>
            <person name="Sun H."/>
            <person name="Kurtzman C.P."/>
            <person name="Blackwell M."/>
            <person name="Grigoriev I.V."/>
            <person name="Jeffries T.W."/>
        </authorList>
    </citation>
    <scope>NUCLEOTIDE SEQUENCE [LARGE SCALE GENOMIC DNA]</scope>
    <source>
        <strain evidence="9 10">NRRL Y-11557</strain>
    </source>
</reference>
<dbReference type="SUPFAM" id="SSF103473">
    <property type="entry name" value="MFS general substrate transporter"/>
    <property type="match status" value="1"/>
</dbReference>
<dbReference type="PROSITE" id="PS50850">
    <property type="entry name" value="MFS"/>
    <property type="match status" value="1"/>
</dbReference>
<gene>
    <name evidence="9" type="ORF">LIPSTDRAFT_6696</name>
</gene>
<feature type="transmembrane region" description="Helical" evidence="7">
    <location>
        <begin position="402"/>
        <end position="423"/>
    </location>
</feature>
<dbReference type="FunFam" id="1.20.1250.20:FF:000065">
    <property type="entry name" value="Putative MFS pantothenate transporter"/>
    <property type="match status" value="1"/>
</dbReference>
<evidence type="ECO:0000256" key="2">
    <source>
        <dbReference type="ARBA" id="ARBA00022448"/>
    </source>
</evidence>
<feature type="transmembrane region" description="Helical" evidence="7">
    <location>
        <begin position="376"/>
        <end position="396"/>
    </location>
</feature>
<dbReference type="InterPro" id="IPR020846">
    <property type="entry name" value="MFS_dom"/>
</dbReference>
<name>A0A1E3PVZ2_LIPST</name>
<evidence type="ECO:0000259" key="8">
    <source>
        <dbReference type="PROSITE" id="PS50850"/>
    </source>
</evidence>
<feature type="transmembrane region" description="Helical" evidence="7">
    <location>
        <begin position="240"/>
        <end position="262"/>
    </location>
</feature>
<dbReference type="AlphaFoldDB" id="A0A1E3PVZ2"/>
<keyword evidence="2" id="KW-0813">Transport</keyword>
<evidence type="ECO:0000256" key="7">
    <source>
        <dbReference type="SAM" id="Phobius"/>
    </source>
</evidence>
<feature type="transmembrane region" description="Helical" evidence="7">
    <location>
        <begin position="314"/>
        <end position="333"/>
    </location>
</feature>
<keyword evidence="10" id="KW-1185">Reference proteome</keyword>
<sequence length="554" mass="62722">MTLPEKLNKLVGYNREHEALRFAELTSISREDRLVRFAEFIDTDADFKPNKIGKFFGQFWDTFKKPPKERKYVQKLDLCILIYSLLSFLVKTLDNSNVSNAYVSGMKEDLHLYGQERNLFTTFFNIGSIIGAVPSQVILNRVRPSIWIPSCEVSWSIMVMIIASTKGAKLIYGMRFLMGITESVAYPGFALVLGSWYRPDELAKRMTIYDGAWAIANMFSGYIQAGVYTSMNGLGGLAGWRWLFIIDGLIGLPVALLGYFAIPDFPINSRAKWMSQAQKDYSVIRMQEVGRKPPRKLTAKRLGQMMTQWRPYGFMWPYILFNICDTSSYWNLWLKSLGIYSVQQINLIPTGGYACGLVSGYLIANMSDRAGKRFPFLMLAVFFNFLGNLLLAIWNIPFGVKMFAFFLPEIGYPLWGLMLTWSAETFQDDTELRGLVVAMGNTMASAMGAWFPLVAFPTPQAPEYKLGYKLVTGLTILEAMGIVFFLIMSKRELKTRGKKLNKFGLAVDIEDYRDNGTDELSLEMGDEEVGKVDYHAKSGAVEITTKDVTVAEKI</sequence>
<evidence type="ECO:0000313" key="10">
    <source>
        <dbReference type="Proteomes" id="UP000094385"/>
    </source>
</evidence>
<dbReference type="PANTHER" id="PTHR43791">
    <property type="entry name" value="PERMEASE-RELATED"/>
    <property type="match status" value="1"/>
</dbReference>
<evidence type="ECO:0000256" key="3">
    <source>
        <dbReference type="ARBA" id="ARBA00022692"/>
    </source>
</evidence>
<feature type="transmembrane region" description="Helical" evidence="7">
    <location>
        <begin position="435"/>
        <end position="456"/>
    </location>
</feature>
<dbReference type="PANTHER" id="PTHR43791:SF43">
    <property type="entry name" value="MAJOR FACILITATOR SUPERFAMILY (MFS) PROFILE DOMAIN-CONTAINING PROTEIN"/>
    <property type="match status" value="1"/>
</dbReference>
<feature type="transmembrane region" description="Helical" evidence="7">
    <location>
        <begin position="176"/>
        <end position="196"/>
    </location>
</feature>
<dbReference type="Proteomes" id="UP000094385">
    <property type="component" value="Unassembled WGS sequence"/>
</dbReference>
<comment type="similarity">
    <text evidence="6">Belongs to the major facilitator superfamily. Allantoate permease family.</text>
</comment>
<proteinExistence type="inferred from homology"/>
<dbReference type="Gene3D" id="1.20.1250.20">
    <property type="entry name" value="MFS general substrate transporter like domains"/>
    <property type="match status" value="2"/>
</dbReference>
<dbReference type="InterPro" id="IPR036259">
    <property type="entry name" value="MFS_trans_sf"/>
</dbReference>
<dbReference type="GO" id="GO:0016020">
    <property type="term" value="C:membrane"/>
    <property type="evidence" value="ECO:0007669"/>
    <property type="project" value="UniProtKB-SubCell"/>
</dbReference>
<protein>
    <recommendedName>
        <fullName evidence="8">Major facilitator superfamily (MFS) profile domain-containing protein</fullName>
    </recommendedName>
</protein>
<dbReference type="OrthoDB" id="3639251at2759"/>
<evidence type="ECO:0000256" key="4">
    <source>
        <dbReference type="ARBA" id="ARBA00022989"/>
    </source>
</evidence>
<accession>A0A1E3PVZ2</accession>
<keyword evidence="5 7" id="KW-0472">Membrane</keyword>
<feature type="transmembrane region" description="Helical" evidence="7">
    <location>
        <begin position="208"/>
        <end position="228"/>
    </location>
</feature>
<evidence type="ECO:0000256" key="5">
    <source>
        <dbReference type="ARBA" id="ARBA00023136"/>
    </source>
</evidence>
<dbReference type="InterPro" id="IPR011701">
    <property type="entry name" value="MFS"/>
</dbReference>
<evidence type="ECO:0000256" key="6">
    <source>
        <dbReference type="ARBA" id="ARBA00037968"/>
    </source>
</evidence>
<organism evidence="9 10">
    <name type="scientific">Lipomyces starkeyi NRRL Y-11557</name>
    <dbReference type="NCBI Taxonomy" id="675824"/>
    <lineage>
        <taxon>Eukaryota</taxon>
        <taxon>Fungi</taxon>
        <taxon>Dikarya</taxon>
        <taxon>Ascomycota</taxon>
        <taxon>Saccharomycotina</taxon>
        <taxon>Lipomycetes</taxon>
        <taxon>Lipomycetales</taxon>
        <taxon>Lipomycetaceae</taxon>
        <taxon>Lipomyces</taxon>
    </lineage>
</organism>
<dbReference type="STRING" id="675824.A0A1E3PVZ2"/>
<feature type="transmembrane region" description="Helical" evidence="7">
    <location>
        <begin position="468"/>
        <end position="488"/>
    </location>
</feature>
<keyword evidence="3 7" id="KW-0812">Transmembrane</keyword>
<evidence type="ECO:0000313" key="9">
    <source>
        <dbReference type="EMBL" id="ODQ69500.1"/>
    </source>
</evidence>
<dbReference type="EMBL" id="KV454303">
    <property type="protein sequence ID" value="ODQ69500.1"/>
    <property type="molecule type" value="Genomic_DNA"/>
</dbReference>
<evidence type="ECO:0000256" key="1">
    <source>
        <dbReference type="ARBA" id="ARBA00004141"/>
    </source>
</evidence>
<keyword evidence="4 7" id="KW-1133">Transmembrane helix</keyword>
<feature type="domain" description="Major facilitator superfamily (MFS) profile" evidence="8">
    <location>
        <begin position="80"/>
        <end position="491"/>
    </location>
</feature>